<name>A0AAW7AL85_9STAP</name>
<evidence type="ECO:0000313" key="1">
    <source>
        <dbReference type="EMBL" id="MDK9866779.1"/>
    </source>
</evidence>
<sequence>MDYQYKVIRPFKDKHTGKYYTVGDTYECSLKRFKELFFKDNDYNEQYLNVDVPNNAKKAELLEVADVHDIKVTENNTKAEIVKVLEG</sequence>
<dbReference type="Proteomes" id="UP001174037">
    <property type="component" value="Unassembled WGS sequence"/>
</dbReference>
<evidence type="ECO:0008006" key="3">
    <source>
        <dbReference type="Google" id="ProtNLM"/>
    </source>
</evidence>
<reference evidence="1" key="2">
    <citation type="submission" date="2023-03" db="EMBL/GenBank/DDBJ databases">
        <authorList>
            <person name="Vazquez L."/>
            <person name="Rodriguez J."/>
            <person name="Mayo B."/>
            <person name="Florez A.B."/>
        </authorList>
    </citation>
    <scope>NUCLEOTIDE SEQUENCE</scope>
    <source>
        <strain evidence="1">5A3I</strain>
    </source>
</reference>
<accession>A0AAW7AL85</accession>
<evidence type="ECO:0000313" key="2">
    <source>
        <dbReference type="Proteomes" id="UP001174037"/>
    </source>
</evidence>
<reference evidence="1" key="1">
    <citation type="journal article" date="2023" name="Int. J. Mol. Sci.">
        <title>Antibiotic Resistance/Susceptibility Profiles of Staphylococcus equorum Strains from Cheese, and Genome Analysis for Antibiotic Resistance Genes.</title>
        <authorList>
            <person name="Vazquez L."/>
            <person name="Srednik M.E."/>
            <person name="Rodriguez J."/>
            <person name="Florez A.B."/>
            <person name="Mayo B."/>
        </authorList>
    </citation>
    <scope>NUCLEOTIDE SEQUENCE</scope>
    <source>
        <strain evidence="1">5A3I</strain>
    </source>
</reference>
<proteinExistence type="predicted"/>
<comment type="caution">
    <text evidence="1">The sequence shown here is derived from an EMBL/GenBank/DDBJ whole genome shotgun (WGS) entry which is preliminary data.</text>
</comment>
<gene>
    <name evidence="1" type="ORF">P1A27_12610</name>
</gene>
<dbReference type="EMBL" id="JARGCK010000013">
    <property type="protein sequence ID" value="MDK9866779.1"/>
    <property type="molecule type" value="Genomic_DNA"/>
</dbReference>
<organism evidence="1 2">
    <name type="scientific">Staphylococcus equorum</name>
    <dbReference type="NCBI Taxonomy" id="246432"/>
    <lineage>
        <taxon>Bacteria</taxon>
        <taxon>Bacillati</taxon>
        <taxon>Bacillota</taxon>
        <taxon>Bacilli</taxon>
        <taxon>Bacillales</taxon>
        <taxon>Staphylococcaceae</taxon>
        <taxon>Staphylococcus</taxon>
    </lineage>
</organism>
<dbReference type="AlphaFoldDB" id="A0AAW7AL85"/>
<protein>
    <recommendedName>
        <fullName evidence="3">Phage protein</fullName>
    </recommendedName>
</protein>
<dbReference type="RefSeq" id="WP_202808954.1">
    <property type="nucleotide sequence ID" value="NZ_CP068576.1"/>
</dbReference>